<dbReference type="EMBL" id="PDNV01000010">
    <property type="protein sequence ID" value="PLC52817.1"/>
    <property type="molecule type" value="Genomic_DNA"/>
</dbReference>
<dbReference type="Pfam" id="PF08665">
    <property type="entry name" value="PglZ"/>
    <property type="match status" value="1"/>
</dbReference>
<gene>
    <name evidence="1" type="ORF">CR155_15505</name>
</gene>
<evidence type="ECO:0000313" key="2">
    <source>
        <dbReference type="Proteomes" id="UP000234328"/>
    </source>
</evidence>
<name>A0A2N4UCU9_9BURK</name>
<proteinExistence type="predicted"/>
<accession>A0A2N4UCU9</accession>
<evidence type="ECO:0000313" key="1">
    <source>
        <dbReference type="EMBL" id="PLC52817.1"/>
    </source>
</evidence>
<dbReference type="AlphaFoldDB" id="A0A2N4UCU9"/>
<reference evidence="1 2" key="1">
    <citation type="submission" date="2017-10" db="EMBL/GenBank/DDBJ databases">
        <title>Two draft genome sequences of Pusillimonas sp. strains isolated from a nitrate- and radionuclide-contaminated groundwater in Russia.</title>
        <authorList>
            <person name="Grouzdev D.S."/>
            <person name="Tourova T.P."/>
            <person name="Goeva M.A."/>
            <person name="Babich T.L."/>
            <person name="Sokolova D.S."/>
            <person name="Abdullin R."/>
            <person name="Poltaraus A.B."/>
            <person name="Toshchakov S.V."/>
            <person name="Nazina T.N."/>
        </authorList>
    </citation>
    <scope>NUCLEOTIDE SEQUENCE [LARGE SCALE GENOMIC DNA]</scope>
    <source>
        <strain evidence="1 2">JR1/69-2-13</strain>
    </source>
</reference>
<organism evidence="1 2">
    <name type="scientific">Pollutimonas nitritireducens</name>
    <dbReference type="NCBI Taxonomy" id="2045209"/>
    <lineage>
        <taxon>Bacteria</taxon>
        <taxon>Pseudomonadati</taxon>
        <taxon>Pseudomonadota</taxon>
        <taxon>Betaproteobacteria</taxon>
        <taxon>Burkholderiales</taxon>
        <taxon>Alcaligenaceae</taxon>
        <taxon>Pollutimonas</taxon>
    </lineage>
</organism>
<dbReference type="OrthoDB" id="9769734at2"/>
<dbReference type="NCBIfam" id="TIGR02687">
    <property type="entry name" value="BREX-1 system phosphatase PglZ type A"/>
    <property type="match status" value="1"/>
</dbReference>
<keyword evidence="2" id="KW-1185">Reference proteome</keyword>
<protein>
    <submittedName>
        <fullName evidence="1">BREX-1 system phosphatase PglZ type A</fullName>
    </submittedName>
</protein>
<sequence>MPKARIDTLTNPKIAQALTNLFGKQRIVFWYDLRHEFRADFETLELLDVQKIELANNEFTVKYRVLREQPEQKFLLYRDGAQPADLDNWLLDVQLASGSDFRTDQVALWLAELELAPDLYPVLQEHSGFFDAAKRREALQSKLDKNETPTSLRRKILAACISASTEPRLDVILEQLLAELADGRDEKLKLINRSGLGDFLWQQAGRIYGYESSSPGLRDFVIELFKSCFQMETDPEQKPKLSSEALVFLKRWKDSRTHETAFEALSEECADVLQIADTLHKHDFRNLLELDYFELIDRKILSDLVHAVAERTASVADVIQWARQRRLSHWFSRYKHEYGAVEVAAEFFQTLEATQLEISSLADGVKKYANHWYRLDQLYRKFIYHLRESGQASLLGELNTLLENQYTNNYLTKLNNGWQRFVDDTQQWQAPSIVLQRDFFQHYVQPFLDRKAKVCVLISDAFRYEIGEELQSLIRQEDRFDAELHAALSLLPSYTQLGMAALLPNQSLSLADNDTGAALVNGLSAQGTENRSKILTSHVPASAVVQAKDLMTMGRDESRALVRDNEVVYVYHNLIDKTGDTRDTEERVFAAAHETLQELIRLIKKLTNANASNLLITADHGFIYQNRPLDESEFLTSEPQGEQIQYRDRRFVLGKGLRENDGFKHFTSEQLGLTGALEVQIPKSIKRLRLKGSGSRFVHGGATLQEVVIPVIRVNKKRQSDVSRVDVEFIGGGNKTITTGQLAVVLYQSQAVTDKLQARTLRIGLYTVDGELISDQHELNFDYASDNPRERELPVRLILGRKADEANNQQVVLKLEEQIDDTTHYREYKSQRYTIRRSFTSEFDF</sequence>
<dbReference type="InterPro" id="IPR014060">
    <property type="entry name" value="PglZ"/>
</dbReference>
<comment type="caution">
    <text evidence="1">The sequence shown here is derived from an EMBL/GenBank/DDBJ whole genome shotgun (WGS) entry which is preliminary data.</text>
</comment>
<dbReference type="Proteomes" id="UP000234328">
    <property type="component" value="Unassembled WGS sequence"/>
</dbReference>